<proteinExistence type="predicted"/>
<keyword evidence="1" id="KW-0614">Plasmid</keyword>
<geneLocation type="plasmid" evidence="1 2">
    <name>pACP4.1</name>
</geneLocation>
<dbReference type="EMBL" id="CP021367">
    <property type="protein sequence ID" value="ART61146.1"/>
    <property type="molecule type" value="Genomic_DNA"/>
</dbReference>
<organism evidence="1 2">
    <name type="scientific">Acidovorax carolinensis</name>
    <dbReference type="NCBI Taxonomy" id="553814"/>
    <lineage>
        <taxon>Bacteria</taxon>
        <taxon>Pseudomonadati</taxon>
        <taxon>Pseudomonadota</taxon>
        <taxon>Betaproteobacteria</taxon>
        <taxon>Burkholderiales</taxon>
        <taxon>Comamonadaceae</taxon>
        <taxon>Acidovorax</taxon>
    </lineage>
</organism>
<sequence>MPSHPSITTEAIKRLQDAPVAVRLFNGCFQVATSRVEFARHAFELTVEVTHPFLHWQCGDKKGVSLVAWKSSRGVNIEVPAELSDKLNAMKAVAMMSDGEARRLDVANRASMIHTMEELGIFRPADRSHSHNLTQ</sequence>
<evidence type="ECO:0000313" key="1">
    <source>
        <dbReference type="EMBL" id="ART61146.1"/>
    </source>
</evidence>
<reference evidence="1" key="1">
    <citation type="submission" date="2017-05" db="EMBL/GenBank/DDBJ databases">
        <title>Polyphasic characterization of four soil-derived phenanthrene-degrading Acidovorax strains and proposal of Acidovorax phenanthrenivorans sp. nov.</title>
        <authorList>
            <person name="Singleton D."/>
            <person name="Lee J."/>
            <person name="Dickey A.N."/>
            <person name="Stroud A."/>
            <person name="Scholl E.H."/>
            <person name="Wright F.A."/>
            <person name="Aitken M.D."/>
        </authorList>
    </citation>
    <scope>NUCLEOTIDE SEQUENCE</scope>
    <source>
        <strain evidence="1">P4</strain>
        <plasmid evidence="1">pACP4.1</plasmid>
    </source>
</reference>
<keyword evidence="2" id="KW-1185">Reference proteome</keyword>
<dbReference type="KEGG" id="acip:CBP36_19450"/>
<dbReference type="Proteomes" id="UP000194440">
    <property type="component" value="Plasmid pACP4.1"/>
</dbReference>
<evidence type="ECO:0000313" key="2">
    <source>
        <dbReference type="Proteomes" id="UP000194440"/>
    </source>
</evidence>
<accession>A0A240UJ50</accession>
<dbReference type="KEGG" id="acis:CBP35_19400"/>
<gene>
    <name evidence="1" type="ORF">CBP36_19450</name>
</gene>
<dbReference type="AlphaFoldDB" id="A0A240UJ50"/>
<dbReference type="RefSeq" id="WP_086928919.1">
    <property type="nucleotide sequence ID" value="NZ_CP021363.1"/>
</dbReference>
<protein>
    <submittedName>
        <fullName evidence="1">Uncharacterized protein</fullName>
    </submittedName>
</protein>
<name>A0A240UJ50_9BURK</name>